<reference evidence="2 3" key="1">
    <citation type="journal article" date="2013" name="Proc. Natl. Acad. Sci. U.S.A.">
        <title>Fine-scale variation in meiotic recombination in Mimulus inferred from population shotgun sequencing.</title>
        <authorList>
            <person name="Hellsten U."/>
            <person name="Wright K.M."/>
            <person name="Jenkins J."/>
            <person name="Shu S."/>
            <person name="Yuan Y."/>
            <person name="Wessler S.R."/>
            <person name="Schmutz J."/>
            <person name="Willis J.H."/>
            <person name="Rokhsar D.S."/>
        </authorList>
    </citation>
    <scope>NUCLEOTIDE SEQUENCE [LARGE SCALE GENOMIC DNA]</scope>
    <source>
        <strain evidence="3">cv. DUN x IM62</strain>
    </source>
</reference>
<evidence type="ECO:0000313" key="3">
    <source>
        <dbReference type="Proteomes" id="UP000030748"/>
    </source>
</evidence>
<sequence>MEFAKVTVGVRKAKKKQVNDELDRIKQAEKKRRRLEKALATSAAIRAELEKKKLKKKQEQERLDQEGAAIAEAVALQVLLGEDSDESMPNKDEGLTSWDHAGNINIIVGPTQPLATYCESATRVSDAYGCLWDLRGTSNSIVSYDYLGGDMYPQYFGLSDGNLAAEVVSSLRIADDAW</sequence>
<dbReference type="KEGG" id="egt:105977604"/>
<dbReference type="eggNOG" id="ENOG502QSDB">
    <property type="taxonomic scope" value="Eukaryota"/>
</dbReference>
<proteinExistence type="predicted"/>
<dbReference type="PANTHER" id="PTHR34212:SF1">
    <property type="entry name" value="OS06G0106900 PROTEIN"/>
    <property type="match status" value="1"/>
</dbReference>
<evidence type="ECO:0000313" key="2">
    <source>
        <dbReference type="EMBL" id="EYU19579.1"/>
    </source>
</evidence>
<dbReference type="EMBL" id="KI632289">
    <property type="protein sequence ID" value="EYU19579.1"/>
    <property type="molecule type" value="Genomic_DNA"/>
</dbReference>
<organism evidence="2 3">
    <name type="scientific">Erythranthe guttata</name>
    <name type="common">Yellow monkey flower</name>
    <name type="synonym">Mimulus guttatus</name>
    <dbReference type="NCBI Taxonomy" id="4155"/>
    <lineage>
        <taxon>Eukaryota</taxon>
        <taxon>Viridiplantae</taxon>
        <taxon>Streptophyta</taxon>
        <taxon>Embryophyta</taxon>
        <taxon>Tracheophyta</taxon>
        <taxon>Spermatophyta</taxon>
        <taxon>Magnoliopsida</taxon>
        <taxon>eudicotyledons</taxon>
        <taxon>Gunneridae</taxon>
        <taxon>Pentapetalae</taxon>
        <taxon>asterids</taxon>
        <taxon>lamiids</taxon>
        <taxon>Lamiales</taxon>
        <taxon>Phrymaceae</taxon>
        <taxon>Erythranthe</taxon>
    </lineage>
</organism>
<dbReference type="Proteomes" id="UP000030748">
    <property type="component" value="Unassembled WGS sequence"/>
</dbReference>
<dbReference type="AlphaFoldDB" id="A0A022PVN6"/>
<evidence type="ECO:0000256" key="1">
    <source>
        <dbReference type="SAM" id="Coils"/>
    </source>
</evidence>
<keyword evidence="3" id="KW-1185">Reference proteome</keyword>
<keyword evidence="1" id="KW-0175">Coiled coil</keyword>
<dbReference type="OrthoDB" id="1939301at2759"/>
<dbReference type="PANTHER" id="PTHR34212">
    <property type="entry name" value="OS02G0104200 PROTEIN"/>
    <property type="match status" value="1"/>
</dbReference>
<name>A0A022PVN6_ERYGU</name>
<gene>
    <name evidence="2" type="ORF">MIMGU_mgv1a014798mg</name>
</gene>
<dbReference type="STRING" id="4155.A0A022PVN6"/>
<accession>A0A022PVN6</accession>
<protein>
    <submittedName>
        <fullName evidence="2">Uncharacterized protein</fullName>
    </submittedName>
</protein>
<feature type="coiled-coil region" evidence="1">
    <location>
        <begin position="11"/>
        <end position="69"/>
    </location>
</feature>